<evidence type="ECO:0000313" key="12">
    <source>
        <dbReference type="EMBL" id="CAG7825815.1"/>
    </source>
</evidence>
<gene>
    <name evidence="12" type="ORF">AFUS01_LOCUS35904</name>
</gene>
<dbReference type="GO" id="GO:0046872">
    <property type="term" value="F:metal ion binding"/>
    <property type="evidence" value="ECO:0007669"/>
    <property type="project" value="UniProtKB-KW"/>
</dbReference>
<proteinExistence type="inferred from homology"/>
<dbReference type="Pfam" id="PF04997">
    <property type="entry name" value="RNA_pol_Rpb1_1"/>
    <property type="match status" value="1"/>
</dbReference>
<dbReference type="PANTHER" id="PTHR48446:SF1">
    <property type="entry name" value="DNA-DIRECTED RNA POLYMERASE SUBUNIT BETA' N-TERMINAL SECTION"/>
    <property type="match status" value="1"/>
</dbReference>
<dbReference type="GO" id="GO:0003899">
    <property type="term" value="F:DNA-directed RNA polymerase activity"/>
    <property type="evidence" value="ECO:0007669"/>
    <property type="project" value="UniProtKB-EC"/>
</dbReference>
<keyword evidence="4 10" id="KW-0808">Transferase</keyword>
<dbReference type="FunFam" id="4.10.860.120:FF:000004">
    <property type="entry name" value="DNA-directed RNA polymerase subunit"/>
    <property type="match status" value="1"/>
</dbReference>
<dbReference type="InterPro" id="IPR007080">
    <property type="entry name" value="RNA_pol_Rpb1_1"/>
</dbReference>
<evidence type="ECO:0000256" key="9">
    <source>
        <dbReference type="ARBA" id="ARBA00023242"/>
    </source>
</evidence>
<evidence type="ECO:0000256" key="5">
    <source>
        <dbReference type="ARBA" id="ARBA00022695"/>
    </source>
</evidence>
<keyword evidence="8 10" id="KW-0804">Transcription</keyword>
<evidence type="ECO:0000259" key="11">
    <source>
        <dbReference type="SMART" id="SM00663"/>
    </source>
</evidence>
<dbReference type="GO" id="GO:0003677">
    <property type="term" value="F:DNA binding"/>
    <property type="evidence" value="ECO:0007669"/>
    <property type="project" value="InterPro"/>
</dbReference>
<dbReference type="InterPro" id="IPR006592">
    <property type="entry name" value="RNA_pol_N"/>
</dbReference>
<keyword evidence="3 10" id="KW-0240">DNA-directed RNA polymerase</keyword>
<evidence type="ECO:0000313" key="13">
    <source>
        <dbReference type="Proteomes" id="UP000708208"/>
    </source>
</evidence>
<comment type="caution">
    <text evidence="12">The sequence shown here is derived from an EMBL/GenBank/DDBJ whole genome shotgun (WGS) entry which is preliminary data.</text>
</comment>
<dbReference type="Proteomes" id="UP000708208">
    <property type="component" value="Unassembled WGS sequence"/>
</dbReference>
<dbReference type="GO" id="GO:0000428">
    <property type="term" value="C:DNA-directed RNA polymerase complex"/>
    <property type="evidence" value="ECO:0007669"/>
    <property type="project" value="UniProtKB-KW"/>
</dbReference>
<organism evidence="12 13">
    <name type="scientific">Allacma fusca</name>
    <dbReference type="NCBI Taxonomy" id="39272"/>
    <lineage>
        <taxon>Eukaryota</taxon>
        <taxon>Metazoa</taxon>
        <taxon>Ecdysozoa</taxon>
        <taxon>Arthropoda</taxon>
        <taxon>Hexapoda</taxon>
        <taxon>Collembola</taxon>
        <taxon>Symphypleona</taxon>
        <taxon>Sminthuridae</taxon>
        <taxon>Allacma</taxon>
    </lineage>
</organism>
<feature type="domain" description="RNA polymerase N-terminal" evidence="11">
    <location>
        <begin position="246"/>
        <end position="551"/>
    </location>
</feature>
<evidence type="ECO:0000256" key="2">
    <source>
        <dbReference type="ARBA" id="ARBA00006460"/>
    </source>
</evidence>
<keyword evidence="5 10" id="KW-0548">Nucleotidyltransferase</keyword>
<evidence type="ECO:0000256" key="7">
    <source>
        <dbReference type="ARBA" id="ARBA00022833"/>
    </source>
</evidence>
<dbReference type="SMART" id="SM00663">
    <property type="entry name" value="RPOLA_N"/>
    <property type="match status" value="1"/>
</dbReference>
<keyword evidence="9" id="KW-0539">Nucleus</keyword>
<dbReference type="InterPro" id="IPR000722">
    <property type="entry name" value="RNA_pol_asu"/>
</dbReference>
<dbReference type="AlphaFoldDB" id="A0A8J2LNU3"/>
<evidence type="ECO:0000256" key="10">
    <source>
        <dbReference type="RuleBase" id="RU004279"/>
    </source>
</evidence>
<evidence type="ECO:0000256" key="4">
    <source>
        <dbReference type="ARBA" id="ARBA00022679"/>
    </source>
</evidence>
<dbReference type="InterPro" id="IPR007066">
    <property type="entry name" value="RNA_pol_Rpb1_3"/>
</dbReference>
<dbReference type="Pfam" id="PF04983">
    <property type="entry name" value="RNA_pol_Rpb1_3"/>
    <property type="match status" value="1"/>
</dbReference>
<keyword evidence="13" id="KW-1185">Reference proteome</keyword>
<dbReference type="GO" id="GO:0031981">
    <property type="term" value="C:nuclear lumen"/>
    <property type="evidence" value="ECO:0007669"/>
    <property type="project" value="UniProtKB-ARBA"/>
</dbReference>
<keyword evidence="6" id="KW-0479">Metal-binding</keyword>
<comment type="function">
    <text evidence="10">DNA-dependent RNA polymerase catalyzes the transcription of DNA into RNA using the four ribonucleoside triphosphates as substrates.</text>
</comment>
<accession>A0A8J2LNU3</accession>
<comment type="catalytic activity">
    <reaction evidence="10">
        <text>RNA(n) + a ribonucleoside 5'-triphosphate = RNA(n+1) + diphosphate</text>
        <dbReference type="Rhea" id="RHEA:21248"/>
        <dbReference type="Rhea" id="RHEA-COMP:14527"/>
        <dbReference type="Rhea" id="RHEA-COMP:17342"/>
        <dbReference type="ChEBI" id="CHEBI:33019"/>
        <dbReference type="ChEBI" id="CHEBI:61557"/>
        <dbReference type="ChEBI" id="CHEBI:140395"/>
        <dbReference type="EC" id="2.7.7.6"/>
    </reaction>
</comment>
<dbReference type="EMBL" id="CAJVCH010537614">
    <property type="protein sequence ID" value="CAG7825815.1"/>
    <property type="molecule type" value="Genomic_DNA"/>
</dbReference>
<comment type="subcellular location">
    <subcellularLocation>
        <location evidence="1">Nucleus</location>
    </subcellularLocation>
</comment>
<evidence type="ECO:0000256" key="3">
    <source>
        <dbReference type="ARBA" id="ARBA00022478"/>
    </source>
</evidence>
<dbReference type="PANTHER" id="PTHR48446">
    <property type="entry name" value="DNA-DIRECTED RNA POLYMERASE SUBUNIT BETA' N-TERMINAL SECTION"/>
    <property type="match status" value="1"/>
</dbReference>
<sequence>MVKEQFRDTGSGCYKISKVEFTVSSPEEIARQSHLRVIAKHLYQQDGQRTPVPHGALDKRMGTSSNSSKCSTCAKGMVECVGHFGHVDLELPVFHCGYFTSILNILQCICKTCGALLLKPTDRKKFANLVGKPNITYLVKKSLRKKIIAEAKKVHTCLVCGDNNGVVKKCGMLKIAHDKYRYGKNGEKVKACKAEFEISTAAKFPQLDATIEVLNPLTVLNLFERISVEDLPFLLMGSSDSSGKPTDLILKNIPVPPICIRPSVVSEIKSGTTEDDITMKISEICFLNDALVKHKESGGKLEMFVDYWDCLQQQCALLINSEMSGIPNQNIGKKKSGRGFVQRLKGKQGRFRGNLSGKRVDFSGRSVISPDPNLKIQQVGVPIHMSQVLTYPERVTPHNIKWLRILVRNGPNRHPGANFIESKEGIRKYLLYGDRKRISNLLEYGDIVERHCVDGDVVLFNRQPSLHRLSIMCHRAKVVPGRTLRFNECVCAPYNADFDGDEMNIHLPQTEEAKAEALILMANQVNLVTPRNGELIISATQDFLTGAYLLTNKNAFFHKYEAERIIMMGASELQEFVQLPPPSILKPVPLWTGKQIISTIFRPNKLSNIRLNLRTKGKNYLGQAEEMTADDTFVVVHNSELLAGALDKAVLGSGAKSNVFYALLRDFGTVNCLKFLDFKFS</sequence>
<evidence type="ECO:0000256" key="6">
    <source>
        <dbReference type="ARBA" id="ARBA00022723"/>
    </source>
</evidence>
<dbReference type="EC" id="2.7.7.6" evidence="10"/>
<protein>
    <recommendedName>
        <fullName evidence="10">DNA-directed RNA polymerase subunit</fullName>
        <ecNumber evidence="10">2.7.7.6</ecNumber>
    </recommendedName>
</protein>
<dbReference type="GO" id="GO:0006351">
    <property type="term" value="P:DNA-templated transcription"/>
    <property type="evidence" value="ECO:0007669"/>
    <property type="project" value="InterPro"/>
</dbReference>
<keyword evidence="7" id="KW-0862">Zinc</keyword>
<comment type="similarity">
    <text evidence="2 10">Belongs to the RNA polymerase beta' chain family.</text>
</comment>
<dbReference type="Pfam" id="PF00623">
    <property type="entry name" value="RNA_pol_Rpb1_2"/>
    <property type="match status" value="1"/>
</dbReference>
<reference evidence="12" key="1">
    <citation type="submission" date="2021-06" db="EMBL/GenBank/DDBJ databases">
        <authorList>
            <person name="Hodson N. C."/>
            <person name="Mongue J. A."/>
            <person name="Jaron S. K."/>
        </authorList>
    </citation>
    <scope>NUCLEOTIDE SEQUENCE</scope>
</reference>
<evidence type="ECO:0000256" key="1">
    <source>
        <dbReference type="ARBA" id="ARBA00004123"/>
    </source>
</evidence>
<dbReference type="InterPro" id="IPR015700">
    <property type="entry name" value="RPC1"/>
</dbReference>
<dbReference type="FunFam" id="2.40.40.20:FF:000019">
    <property type="entry name" value="DNA-directed RNA polymerase II subunit RPB1"/>
    <property type="match status" value="1"/>
</dbReference>
<evidence type="ECO:0000256" key="8">
    <source>
        <dbReference type="ARBA" id="ARBA00023163"/>
    </source>
</evidence>
<name>A0A8J2LNU3_9HEXA</name>
<dbReference type="OrthoDB" id="270392at2759"/>